<organism evidence="1 2">
    <name type="scientific">Microlunatus endophyticus</name>
    <dbReference type="NCBI Taxonomy" id="1716077"/>
    <lineage>
        <taxon>Bacteria</taxon>
        <taxon>Bacillati</taxon>
        <taxon>Actinomycetota</taxon>
        <taxon>Actinomycetes</taxon>
        <taxon>Propionibacteriales</taxon>
        <taxon>Propionibacteriaceae</taxon>
        <taxon>Microlunatus</taxon>
    </lineage>
</organism>
<sequence length="103" mass="11112">MTSDGIDVVALISDRPELRGADVTTVLSAAATEGRVVVTEDVSTFGVAAAQVPDHVGIVYCHHSRFPRTPSGLNRLRLAIKELADNPPDGLGRLPVVWWLQLR</sequence>
<proteinExistence type="predicted"/>
<name>A0A917W9T9_9ACTN</name>
<accession>A0A917W9T9</accession>
<reference evidence="1" key="1">
    <citation type="journal article" date="2014" name="Int. J. Syst. Evol. Microbiol.">
        <title>Complete genome sequence of Corynebacterium casei LMG S-19264T (=DSM 44701T), isolated from a smear-ripened cheese.</title>
        <authorList>
            <consortium name="US DOE Joint Genome Institute (JGI-PGF)"/>
            <person name="Walter F."/>
            <person name="Albersmeier A."/>
            <person name="Kalinowski J."/>
            <person name="Ruckert C."/>
        </authorList>
    </citation>
    <scope>NUCLEOTIDE SEQUENCE</scope>
    <source>
        <strain evidence="1">CGMCC 4.7306</strain>
    </source>
</reference>
<evidence type="ECO:0000313" key="2">
    <source>
        <dbReference type="Proteomes" id="UP000613840"/>
    </source>
</evidence>
<evidence type="ECO:0000313" key="1">
    <source>
        <dbReference type="EMBL" id="GGL82464.1"/>
    </source>
</evidence>
<protein>
    <recommendedName>
        <fullName evidence="3">DUF5615 domain-containing protein</fullName>
    </recommendedName>
</protein>
<reference evidence="1" key="2">
    <citation type="submission" date="2020-09" db="EMBL/GenBank/DDBJ databases">
        <authorList>
            <person name="Sun Q."/>
            <person name="Zhou Y."/>
        </authorList>
    </citation>
    <scope>NUCLEOTIDE SEQUENCE</scope>
    <source>
        <strain evidence="1">CGMCC 4.7306</strain>
    </source>
</reference>
<dbReference type="Proteomes" id="UP000613840">
    <property type="component" value="Unassembled WGS sequence"/>
</dbReference>
<gene>
    <name evidence="1" type="ORF">GCM10011575_45890</name>
</gene>
<comment type="caution">
    <text evidence="1">The sequence shown here is derived from an EMBL/GenBank/DDBJ whole genome shotgun (WGS) entry which is preliminary data.</text>
</comment>
<evidence type="ECO:0008006" key="3">
    <source>
        <dbReference type="Google" id="ProtNLM"/>
    </source>
</evidence>
<dbReference type="EMBL" id="BMMZ01000018">
    <property type="protein sequence ID" value="GGL82464.1"/>
    <property type="molecule type" value="Genomic_DNA"/>
</dbReference>
<dbReference type="AlphaFoldDB" id="A0A917W9T9"/>
<keyword evidence="2" id="KW-1185">Reference proteome</keyword>